<keyword evidence="3" id="KW-1185">Reference proteome</keyword>
<name>A0ABP0UHT8_9BRYO</name>
<accession>A0ABP0UHT8</accession>
<dbReference type="CDD" id="cd13999">
    <property type="entry name" value="STKc_MAP3K-like"/>
    <property type="match status" value="1"/>
</dbReference>
<dbReference type="PROSITE" id="PS50011">
    <property type="entry name" value="PROTEIN_KINASE_DOM"/>
    <property type="match status" value="1"/>
</dbReference>
<reference evidence="2" key="1">
    <citation type="submission" date="2024-02" db="EMBL/GenBank/DDBJ databases">
        <authorList>
            <consortium name="ELIXIR-Norway"/>
            <consortium name="Elixir Norway"/>
        </authorList>
    </citation>
    <scope>NUCLEOTIDE SEQUENCE</scope>
</reference>
<dbReference type="Gene3D" id="3.30.200.20">
    <property type="entry name" value="Phosphorylase Kinase, domain 1"/>
    <property type="match status" value="1"/>
</dbReference>
<gene>
    <name evidence="2" type="ORF">CSSPTR1EN2_LOCUS16027</name>
</gene>
<dbReference type="PROSITE" id="PS00108">
    <property type="entry name" value="PROTEIN_KINASE_ST"/>
    <property type="match status" value="1"/>
</dbReference>
<dbReference type="InterPro" id="IPR011009">
    <property type="entry name" value="Kinase-like_dom_sf"/>
</dbReference>
<dbReference type="PRINTS" id="PR00109">
    <property type="entry name" value="TYRKINASE"/>
</dbReference>
<dbReference type="Pfam" id="PF07714">
    <property type="entry name" value="PK_Tyr_Ser-Thr"/>
    <property type="match status" value="1"/>
</dbReference>
<sequence>MTKQDYYMFSDDYYQRLAEGSDMSVESNGGNSVTMSMADSSVGSNNSVRTRLIDDRPRFRPTTAATTRNASVSHSVVLPGVVVPRAFGGDMLAAALMDKRYQTEGLEGYDDWTIDLQQLSMGQAFAQGAFGRLYRGTYNGEEVAVKILERPENNMEKSMVMESAFAKEVTMLATVKHQNVVRFVGACRKPLVWCIVTEYAKGGSVRSFLSRRQSRAVPLKIAVKQALDIARGMEYLHSLDIIHRDLKSDNLLIATDKSIKIADFGAARIEVQVEGMTPETGTYRWMAPEMIQHRSYNHKVDVYSFGIVLWELITGLLPFQNMTAVQAAFAVVNRGVRPPIPADCPPALAEIMSRCWDANSDFRPSFMLVVKMLEQAREEIMTTVRHARFRGCGCLAMPLTRD</sequence>
<organism evidence="2 3">
    <name type="scientific">Sphagnum troendelagicum</name>
    <dbReference type="NCBI Taxonomy" id="128251"/>
    <lineage>
        <taxon>Eukaryota</taxon>
        <taxon>Viridiplantae</taxon>
        <taxon>Streptophyta</taxon>
        <taxon>Embryophyta</taxon>
        <taxon>Bryophyta</taxon>
        <taxon>Sphagnophytina</taxon>
        <taxon>Sphagnopsida</taxon>
        <taxon>Sphagnales</taxon>
        <taxon>Sphagnaceae</taxon>
        <taxon>Sphagnum</taxon>
    </lineage>
</organism>
<dbReference type="Proteomes" id="UP001497512">
    <property type="component" value="Chromosome 4"/>
</dbReference>
<evidence type="ECO:0000259" key="1">
    <source>
        <dbReference type="PROSITE" id="PS50011"/>
    </source>
</evidence>
<evidence type="ECO:0000313" key="3">
    <source>
        <dbReference type="Proteomes" id="UP001497512"/>
    </source>
</evidence>
<feature type="domain" description="Protein kinase" evidence="1">
    <location>
        <begin position="119"/>
        <end position="389"/>
    </location>
</feature>
<evidence type="ECO:0000313" key="2">
    <source>
        <dbReference type="EMBL" id="CAK9222362.1"/>
    </source>
</evidence>
<dbReference type="SUPFAM" id="SSF56112">
    <property type="entry name" value="Protein kinase-like (PK-like)"/>
    <property type="match status" value="1"/>
</dbReference>
<dbReference type="SMART" id="SM00220">
    <property type="entry name" value="S_TKc"/>
    <property type="match status" value="1"/>
</dbReference>
<dbReference type="InterPro" id="IPR008271">
    <property type="entry name" value="Ser/Thr_kinase_AS"/>
</dbReference>
<dbReference type="PANTHER" id="PTHR44329:SF261">
    <property type="entry name" value="ZINC FINGER CONTAINING PROTEIN KINASE-RELATED"/>
    <property type="match status" value="1"/>
</dbReference>
<dbReference type="EMBL" id="OZ019896">
    <property type="protein sequence ID" value="CAK9222362.1"/>
    <property type="molecule type" value="Genomic_DNA"/>
</dbReference>
<dbReference type="Gene3D" id="1.10.510.10">
    <property type="entry name" value="Transferase(Phosphotransferase) domain 1"/>
    <property type="match status" value="1"/>
</dbReference>
<dbReference type="InterPro" id="IPR001245">
    <property type="entry name" value="Ser-Thr/Tyr_kinase_cat_dom"/>
</dbReference>
<proteinExistence type="predicted"/>
<dbReference type="PANTHER" id="PTHR44329">
    <property type="entry name" value="SERINE/THREONINE-PROTEIN KINASE TNNI3K-RELATED"/>
    <property type="match status" value="1"/>
</dbReference>
<dbReference type="InterPro" id="IPR051681">
    <property type="entry name" value="Ser/Thr_Kinases-Pseudokinases"/>
</dbReference>
<dbReference type="InterPro" id="IPR000719">
    <property type="entry name" value="Prot_kinase_dom"/>
</dbReference>
<protein>
    <recommendedName>
        <fullName evidence="1">Protein kinase domain-containing protein</fullName>
    </recommendedName>
</protein>